<sequence>MRTPVKSIVLTAVKVTKRLVVVAKNQAEILQRNGLSDEHYLIKWRKGIERSESDIRFARKCLKQKENYLKNIKFDGKSLQKAVE</sequence>
<name>A0A915D9F5_9BILA</name>
<keyword evidence="1" id="KW-1185">Reference proteome</keyword>
<evidence type="ECO:0000313" key="2">
    <source>
        <dbReference type="WBParaSite" id="jg16828"/>
    </source>
</evidence>
<dbReference type="AlphaFoldDB" id="A0A915D9F5"/>
<accession>A0A915D9F5</accession>
<dbReference type="Proteomes" id="UP000887574">
    <property type="component" value="Unplaced"/>
</dbReference>
<proteinExistence type="predicted"/>
<evidence type="ECO:0000313" key="1">
    <source>
        <dbReference type="Proteomes" id="UP000887574"/>
    </source>
</evidence>
<organism evidence="1 2">
    <name type="scientific">Ditylenchus dipsaci</name>
    <dbReference type="NCBI Taxonomy" id="166011"/>
    <lineage>
        <taxon>Eukaryota</taxon>
        <taxon>Metazoa</taxon>
        <taxon>Ecdysozoa</taxon>
        <taxon>Nematoda</taxon>
        <taxon>Chromadorea</taxon>
        <taxon>Rhabditida</taxon>
        <taxon>Tylenchina</taxon>
        <taxon>Tylenchomorpha</taxon>
        <taxon>Sphaerularioidea</taxon>
        <taxon>Anguinidae</taxon>
        <taxon>Anguininae</taxon>
        <taxon>Ditylenchus</taxon>
    </lineage>
</organism>
<reference evidence="2" key="1">
    <citation type="submission" date="2022-11" db="UniProtKB">
        <authorList>
            <consortium name="WormBaseParasite"/>
        </authorList>
    </citation>
    <scope>IDENTIFICATION</scope>
</reference>
<dbReference type="WBParaSite" id="jg16828">
    <property type="protein sequence ID" value="jg16828"/>
    <property type="gene ID" value="jg16828"/>
</dbReference>
<protein>
    <submittedName>
        <fullName evidence="2">Uncharacterized protein</fullName>
    </submittedName>
</protein>